<dbReference type="AlphaFoldDB" id="A0A1I5R9P3"/>
<name>A0A1I5R9P3_9BACT</name>
<dbReference type="Proteomes" id="UP000199031">
    <property type="component" value="Unassembled WGS sequence"/>
</dbReference>
<evidence type="ECO:0000313" key="2">
    <source>
        <dbReference type="Proteomes" id="UP000199031"/>
    </source>
</evidence>
<proteinExistence type="predicted"/>
<dbReference type="RefSeq" id="WP_090653496.1">
    <property type="nucleotide sequence ID" value="NZ_FOXQ01000001.1"/>
</dbReference>
<keyword evidence="2" id="KW-1185">Reference proteome</keyword>
<dbReference type="EMBL" id="FOXQ01000001">
    <property type="protein sequence ID" value="SFP55165.1"/>
    <property type="molecule type" value="Genomic_DNA"/>
</dbReference>
<dbReference type="STRING" id="1465490.SAMN05444277_101144"/>
<accession>A0A1I5R9P3</accession>
<reference evidence="1 2" key="1">
    <citation type="submission" date="2016-10" db="EMBL/GenBank/DDBJ databases">
        <authorList>
            <person name="de Groot N.N."/>
        </authorList>
    </citation>
    <scope>NUCLEOTIDE SEQUENCE [LARGE SCALE GENOMIC DNA]</scope>
    <source>
        <strain evidence="1 2">DSM 28286</strain>
    </source>
</reference>
<evidence type="ECO:0000313" key="1">
    <source>
        <dbReference type="EMBL" id="SFP55165.1"/>
    </source>
</evidence>
<protein>
    <submittedName>
        <fullName evidence="1">Uncharacterized protein</fullName>
    </submittedName>
</protein>
<organism evidence="1 2">
    <name type="scientific">Parafilimonas terrae</name>
    <dbReference type="NCBI Taxonomy" id="1465490"/>
    <lineage>
        <taxon>Bacteria</taxon>
        <taxon>Pseudomonadati</taxon>
        <taxon>Bacteroidota</taxon>
        <taxon>Chitinophagia</taxon>
        <taxon>Chitinophagales</taxon>
        <taxon>Chitinophagaceae</taxon>
        <taxon>Parafilimonas</taxon>
    </lineage>
</organism>
<dbReference type="OrthoDB" id="950503at2"/>
<sequence>MKKIITILLIAIHFFYAFGYTLFFSVMESAADQRMIALLDNDNYDESDLVLLKFALYAPYIQSSGSYQRCDGQIELNGTQYNYVKRMVRNDTLYLYCIANKQKTDISNTKHLYAQQHSDNSIDTKTDQPSLKQFSFIQEYNIVPTEVIFNAYNTSLNKTRSFNNLNTQKGFILKTIQPPDLFI</sequence>
<gene>
    <name evidence="1" type="ORF">SAMN05444277_101144</name>
</gene>